<evidence type="ECO:0000256" key="3">
    <source>
        <dbReference type="ARBA" id="ARBA00023163"/>
    </source>
</evidence>
<reference evidence="5 6" key="1">
    <citation type="submission" date="2016-11" db="EMBL/GenBank/DDBJ databases">
        <authorList>
            <person name="Jaros S."/>
            <person name="Januszkiewicz K."/>
            <person name="Wedrychowicz H."/>
        </authorList>
    </citation>
    <scope>NUCLEOTIDE SEQUENCE [LARGE SCALE GENOMIC DNA]</scope>
    <source>
        <strain evidence="5 6">DSM 15929</strain>
    </source>
</reference>
<dbReference type="Gene3D" id="2.60.120.10">
    <property type="entry name" value="Jelly Rolls"/>
    <property type="match status" value="1"/>
</dbReference>
<dbReference type="PANTHER" id="PTHR43280:SF28">
    <property type="entry name" value="HTH-TYPE TRANSCRIPTIONAL ACTIVATOR RHAS"/>
    <property type="match status" value="1"/>
</dbReference>
<dbReference type="OrthoDB" id="625043at2"/>
<dbReference type="Proteomes" id="UP000184386">
    <property type="component" value="Unassembled WGS sequence"/>
</dbReference>
<evidence type="ECO:0000313" key="6">
    <source>
        <dbReference type="Proteomes" id="UP000184386"/>
    </source>
</evidence>
<proteinExistence type="predicted"/>
<evidence type="ECO:0000259" key="4">
    <source>
        <dbReference type="PROSITE" id="PS01124"/>
    </source>
</evidence>
<dbReference type="SMART" id="SM00342">
    <property type="entry name" value="HTH_ARAC"/>
    <property type="match status" value="1"/>
</dbReference>
<dbReference type="Pfam" id="PF12833">
    <property type="entry name" value="HTH_18"/>
    <property type="match status" value="1"/>
</dbReference>
<accession>A0A1M7AGK0</accession>
<dbReference type="Gene3D" id="1.10.10.60">
    <property type="entry name" value="Homeodomain-like"/>
    <property type="match status" value="2"/>
</dbReference>
<keyword evidence="3" id="KW-0804">Transcription</keyword>
<keyword evidence="2 5" id="KW-0238">DNA-binding</keyword>
<evidence type="ECO:0000256" key="2">
    <source>
        <dbReference type="ARBA" id="ARBA00023125"/>
    </source>
</evidence>
<dbReference type="GO" id="GO:0043565">
    <property type="term" value="F:sequence-specific DNA binding"/>
    <property type="evidence" value="ECO:0007669"/>
    <property type="project" value="InterPro"/>
</dbReference>
<dbReference type="PROSITE" id="PS01124">
    <property type="entry name" value="HTH_ARAC_FAMILY_2"/>
    <property type="match status" value="1"/>
</dbReference>
<evidence type="ECO:0000256" key="1">
    <source>
        <dbReference type="ARBA" id="ARBA00023015"/>
    </source>
</evidence>
<dbReference type="STRING" id="1121322.SAMN02745136_04856"/>
<dbReference type="InterPro" id="IPR009057">
    <property type="entry name" value="Homeodomain-like_sf"/>
</dbReference>
<protein>
    <submittedName>
        <fullName evidence="5">AraC-type DNA-binding protein</fullName>
    </submittedName>
</protein>
<keyword evidence="6" id="KW-1185">Reference proteome</keyword>
<sequence length="273" mass="31596">MREDIYSFLPGSGRDPEFFIDLTGISYCDDSYRISRRNSNIYVFEYILEGEGTVICDGKTFTAVKGDGYILKKYSNHEYYSHKENPWTKIWFNAQGPLIDVLLSLYGLNNLSHIEGIDLSPYFFRIVKKVQASQNSESFTKDASLIFFEMLLFLQEHLHSDVSPESEEAALLKAYIEKHNKEQISLDTLSRLIYRSPSQTIRIFRQAYGITPYQYLMKQKLDLAKLLLLNTTKSIKEISLDLDFHDEHYFSNYFKDKCGASPQAFRKSGGNTV</sequence>
<dbReference type="InterPro" id="IPR037923">
    <property type="entry name" value="HTH-like"/>
</dbReference>
<dbReference type="AlphaFoldDB" id="A0A1M7AGK0"/>
<dbReference type="GO" id="GO:0003700">
    <property type="term" value="F:DNA-binding transcription factor activity"/>
    <property type="evidence" value="ECO:0007669"/>
    <property type="project" value="InterPro"/>
</dbReference>
<dbReference type="SUPFAM" id="SSF46689">
    <property type="entry name" value="Homeodomain-like"/>
    <property type="match status" value="2"/>
</dbReference>
<name>A0A1M7AGK0_9FIRM</name>
<dbReference type="InterPro" id="IPR018060">
    <property type="entry name" value="HTH_AraC"/>
</dbReference>
<keyword evidence="1" id="KW-0805">Transcription regulation</keyword>
<gene>
    <name evidence="5" type="ORF">SAMN02745136_04856</name>
</gene>
<feature type="domain" description="HTH araC/xylS-type" evidence="4">
    <location>
        <begin position="170"/>
        <end position="268"/>
    </location>
</feature>
<dbReference type="RefSeq" id="WP_073279782.1">
    <property type="nucleotide sequence ID" value="NZ_FRAC01000032.1"/>
</dbReference>
<dbReference type="PANTHER" id="PTHR43280">
    <property type="entry name" value="ARAC-FAMILY TRANSCRIPTIONAL REGULATOR"/>
    <property type="match status" value="1"/>
</dbReference>
<organism evidence="5 6">
    <name type="scientific">Anaerocolumna jejuensis DSM 15929</name>
    <dbReference type="NCBI Taxonomy" id="1121322"/>
    <lineage>
        <taxon>Bacteria</taxon>
        <taxon>Bacillati</taxon>
        <taxon>Bacillota</taxon>
        <taxon>Clostridia</taxon>
        <taxon>Lachnospirales</taxon>
        <taxon>Lachnospiraceae</taxon>
        <taxon>Anaerocolumna</taxon>
    </lineage>
</organism>
<dbReference type="InterPro" id="IPR003313">
    <property type="entry name" value="AraC-bd"/>
</dbReference>
<dbReference type="EMBL" id="FRAC01000032">
    <property type="protein sequence ID" value="SHL41676.1"/>
    <property type="molecule type" value="Genomic_DNA"/>
</dbReference>
<evidence type="ECO:0000313" key="5">
    <source>
        <dbReference type="EMBL" id="SHL41676.1"/>
    </source>
</evidence>
<dbReference type="InterPro" id="IPR014710">
    <property type="entry name" value="RmlC-like_jellyroll"/>
</dbReference>
<dbReference type="SUPFAM" id="SSF51215">
    <property type="entry name" value="Regulatory protein AraC"/>
    <property type="match status" value="1"/>
</dbReference>
<dbReference type="Pfam" id="PF02311">
    <property type="entry name" value="AraC_binding"/>
    <property type="match status" value="1"/>
</dbReference>